<dbReference type="Pfam" id="PF02096">
    <property type="entry name" value="60KD_IMP"/>
    <property type="match status" value="1"/>
</dbReference>
<dbReference type="GO" id="GO:0005886">
    <property type="term" value="C:plasma membrane"/>
    <property type="evidence" value="ECO:0007669"/>
    <property type="project" value="UniProtKB-SubCell"/>
</dbReference>
<reference evidence="12" key="1">
    <citation type="journal article" date="2023" name="Int. J. Syst. Evol. Microbiol.">
        <title>Collibacillus ludicampi gen. nov., sp. nov., a new soil bacterium of the family Alicyclobacillaceae.</title>
        <authorList>
            <person name="Jojima T."/>
            <person name="Ioku Y."/>
            <person name="Fukuta Y."/>
            <person name="Shirasaka N."/>
            <person name="Matsumura Y."/>
            <person name="Mori M."/>
        </authorList>
    </citation>
    <scope>NUCLEOTIDE SEQUENCE</scope>
    <source>
        <strain evidence="12">TP075</strain>
    </source>
</reference>
<evidence type="ECO:0000256" key="8">
    <source>
        <dbReference type="ARBA" id="ARBA00023186"/>
    </source>
</evidence>
<keyword evidence="4 9" id="KW-0812">Transmembrane</keyword>
<evidence type="ECO:0000256" key="9">
    <source>
        <dbReference type="RuleBase" id="RU003945"/>
    </source>
</evidence>
<dbReference type="GO" id="GO:0015031">
    <property type="term" value="P:protein transport"/>
    <property type="evidence" value="ECO:0007669"/>
    <property type="project" value="UniProtKB-KW"/>
</dbReference>
<keyword evidence="3" id="KW-1003">Cell membrane</keyword>
<dbReference type="RefSeq" id="WP_282199058.1">
    <property type="nucleotide sequence ID" value="NZ_BOQE01000001.1"/>
</dbReference>
<evidence type="ECO:0000259" key="11">
    <source>
        <dbReference type="Pfam" id="PF02096"/>
    </source>
</evidence>
<feature type="transmembrane region" description="Helical" evidence="10">
    <location>
        <begin position="152"/>
        <end position="173"/>
    </location>
</feature>
<dbReference type="PANTHER" id="PTHR12428:SF65">
    <property type="entry name" value="CYTOCHROME C OXIDASE ASSEMBLY PROTEIN COX18, MITOCHONDRIAL"/>
    <property type="match status" value="1"/>
</dbReference>
<dbReference type="InterPro" id="IPR001708">
    <property type="entry name" value="YidC/ALB3/OXA1/COX18"/>
</dbReference>
<sequence length="244" mass="27932">MRRLQMLLFTLLVVFSLTGCASAPGATLNRSTFWGQIVGFVSDSIDFFARQVHDYGLAILIVTVIIRILILPLMFKQLRYSKLMQEVQPEMQKIRETHKGNPQKMNEEMMKLYQKYKLNPLSGCLPILVQMPILIALYQAINTNIEIKKHAFLGLIPLGLPDHTFILPVLAALTTYVQQRMMIVNAQDPNQKMLLYIMPAMIFFFSYSFPAALSLYWVFSNLFTIAQTYFTKSLRPVPQGGTNK</sequence>
<dbReference type="PANTHER" id="PTHR12428">
    <property type="entry name" value="OXA1"/>
    <property type="match status" value="1"/>
</dbReference>
<dbReference type="GO" id="GO:0032977">
    <property type="term" value="F:membrane insertase activity"/>
    <property type="evidence" value="ECO:0007669"/>
    <property type="project" value="InterPro"/>
</dbReference>
<evidence type="ECO:0000256" key="3">
    <source>
        <dbReference type="ARBA" id="ARBA00022475"/>
    </source>
</evidence>
<dbReference type="PRINTS" id="PR01900">
    <property type="entry name" value="YIDCPROTEIN"/>
</dbReference>
<feature type="transmembrane region" description="Helical" evidence="10">
    <location>
        <begin position="194"/>
        <end position="219"/>
    </location>
</feature>
<proteinExistence type="inferred from homology"/>
<accession>A0AAV4LDT7</accession>
<evidence type="ECO:0000256" key="1">
    <source>
        <dbReference type="ARBA" id="ARBA00004651"/>
    </source>
</evidence>
<feature type="domain" description="Membrane insertase YidC/Oxa/ALB C-terminal" evidence="11">
    <location>
        <begin position="55"/>
        <end position="232"/>
    </location>
</feature>
<evidence type="ECO:0000313" key="12">
    <source>
        <dbReference type="EMBL" id="GIM45896.1"/>
    </source>
</evidence>
<dbReference type="PROSITE" id="PS51257">
    <property type="entry name" value="PROKAR_LIPOPROTEIN"/>
    <property type="match status" value="1"/>
</dbReference>
<evidence type="ECO:0000256" key="4">
    <source>
        <dbReference type="ARBA" id="ARBA00022692"/>
    </source>
</evidence>
<dbReference type="InterPro" id="IPR028055">
    <property type="entry name" value="YidC/Oxa/ALB_C"/>
</dbReference>
<dbReference type="EMBL" id="BOQE01000001">
    <property type="protein sequence ID" value="GIM45896.1"/>
    <property type="molecule type" value="Genomic_DNA"/>
</dbReference>
<evidence type="ECO:0000256" key="10">
    <source>
        <dbReference type="SAM" id="Phobius"/>
    </source>
</evidence>
<dbReference type="Proteomes" id="UP001057291">
    <property type="component" value="Unassembled WGS sequence"/>
</dbReference>
<name>A0AAV4LDT7_9BACL</name>
<evidence type="ECO:0000256" key="7">
    <source>
        <dbReference type="ARBA" id="ARBA00023136"/>
    </source>
</evidence>
<evidence type="ECO:0000256" key="5">
    <source>
        <dbReference type="ARBA" id="ARBA00022927"/>
    </source>
</evidence>
<feature type="transmembrane region" description="Helical" evidence="10">
    <location>
        <begin position="55"/>
        <end position="75"/>
    </location>
</feature>
<protein>
    <submittedName>
        <fullName evidence="12">Membrane protein insertase MisCA</fullName>
    </submittedName>
</protein>
<keyword evidence="6 10" id="KW-1133">Transmembrane helix</keyword>
<comment type="similarity">
    <text evidence="9">Belongs to the OXA1/ALB3/YidC family.</text>
</comment>
<keyword evidence="7 10" id="KW-0472">Membrane</keyword>
<keyword evidence="5" id="KW-0653">Protein transport</keyword>
<keyword evidence="2" id="KW-0813">Transport</keyword>
<comment type="caution">
    <text evidence="12">The sequence shown here is derived from an EMBL/GenBank/DDBJ whole genome shotgun (WGS) entry which is preliminary data.</text>
</comment>
<evidence type="ECO:0000256" key="6">
    <source>
        <dbReference type="ARBA" id="ARBA00022989"/>
    </source>
</evidence>
<dbReference type="InterPro" id="IPR047196">
    <property type="entry name" value="YidC_ALB_C"/>
</dbReference>
<dbReference type="CDD" id="cd20070">
    <property type="entry name" value="5TM_YidC_Alb3"/>
    <property type="match status" value="1"/>
</dbReference>
<feature type="transmembrane region" description="Helical" evidence="10">
    <location>
        <begin position="118"/>
        <end position="140"/>
    </location>
</feature>
<dbReference type="NCBIfam" id="TIGR03592">
    <property type="entry name" value="yidC_oxa1_cterm"/>
    <property type="match status" value="1"/>
</dbReference>
<evidence type="ECO:0000256" key="2">
    <source>
        <dbReference type="ARBA" id="ARBA00022448"/>
    </source>
</evidence>
<dbReference type="AlphaFoldDB" id="A0AAV4LDT7"/>
<comment type="subcellular location">
    <subcellularLocation>
        <location evidence="1">Cell membrane</location>
        <topology evidence="1">Multi-pass membrane protein</topology>
    </subcellularLocation>
    <subcellularLocation>
        <location evidence="9">Membrane</location>
        <topology evidence="9">Multi-pass membrane protein</topology>
    </subcellularLocation>
</comment>
<evidence type="ECO:0000313" key="13">
    <source>
        <dbReference type="Proteomes" id="UP001057291"/>
    </source>
</evidence>
<dbReference type="PRINTS" id="PR00701">
    <property type="entry name" value="60KDINNERMP"/>
</dbReference>
<keyword evidence="8" id="KW-0143">Chaperone</keyword>
<organism evidence="12 13">
    <name type="scientific">Collibacillus ludicampi</name>
    <dbReference type="NCBI Taxonomy" id="2771369"/>
    <lineage>
        <taxon>Bacteria</taxon>
        <taxon>Bacillati</taxon>
        <taxon>Bacillota</taxon>
        <taxon>Bacilli</taxon>
        <taxon>Bacillales</taxon>
        <taxon>Alicyclobacillaceae</taxon>
        <taxon>Collibacillus</taxon>
    </lineage>
</organism>
<keyword evidence="13" id="KW-1185">Reference proteome</keyword>
<gene>
    <name evidence="12" type="primary">misCA</name>
    <name evidence="12" type="ORF">DNHGIG_14450</name>
</gene>
<dbReference type="GO" id="GO:0051205">
    <property type="term" value="P:protein insertion into membrane"/>
    <property type="evidence" value="ECO:0007669"/>
    <property type="project" value="TreeGrafter"/>
</dbReference>